<dbReference type="AlphaFoldDB" id="A0A438DSD9"/>
<reference evidence="2 3" key="1">
    <citation type="journal article" date="2018" name="PLoS Genet.">
        <title>Population sequencing reveals clonal diversity and ancestral inbreeding in the grapevine cultivar Chardonnay.</title>
        <authorList>
            <person name="Roach M.J."/>
            <person name="Johnson D.L."/>
            <person name="Bohlmann J."/>
            <person name="van Vuuren H.J."/>
            <person name="Jones S.J."/>
            <person name="Pretorius I.S."/>
            <person name="Schmidt S.A."/>
            <person name="Borneman A.R."/>
        </authorList>
    </citation>
    <scope>NUCLEOTIDE SEQUENCE [LARGE SCALE GENOMIC DNA]</scope>
    <source>
        <strain evidence="3">cv. Chardonnay</strain>
        <tissue evidence="2">Leaf</tissue>
    </source>
</reference>
<protein>
    <submittedName>
        <fullName evidence="2">Uncharacterized protein</fullName>
    </submittedName>
</protein>
<evidence type="ECO:0000313" key="2">
    <source>
        <dbReference type="EMBL" id="RVW38407.1"/>
    </source>
</evidence>
<dbReference type="EMBL" id="QGNW01001507">
    <property type="protein sequence ID" value="RVW38407.1"/>
    <property type="molecule type" value="Genomic_DNA"/>
</dbReference>
<proteinExistence type="predicted"/>
<evidence type="ECO:0000256" key="1">
    <source>
        <dbReference type="SAM" id="MobiDB-lite"/>
    </source>
</evidence>
<dbReference type="Proteomes" id="UP000288805">
    <property type="component" value="Unassembled WGS sequence"/>
</dbReference>
<gene>
    <name evidence="2" type="ORF">CK203_090274</name>
</gene>
<feature type="compositionally biased region" description="Polar residues" evidence="1">
    <location>
        <begin position="34"/>
        <end position="49"/>
    </location>
</feature>
<organism evidence="2 3">
    <name type="scientific">Vitis vinifera</name>
    <name type="common">Grape</name>
    <dbReference type="NCBI Taxonomy" id="29760"/>
    <lineage>
        <taxon>Eukaryota</taxon>
        <taxon>Viridiplantae</taxon>
        <taxon>Streptophyta</taxon>
        <taxon>Embryophyta</taxon>
        <taxon>Tracheophyta</taxon>
        <taxon>Spermatophyta</taxon>
        <taxon>Magnoliopsida</taxon>
        <taxon>eudicotyledons</taxon>
        <taxon>Gunneridae</taxon>
        <taxon>Pentapetalae</taxon>
        <taxon>rosids</taxon>
        <taxon>Vitales</taxon>
        <taxon>Vitaceae</taxon>
        <taxon>Viteae</taxon>
        <taxon>Vitis</taxon>
    </lineage>
</organism>
<feature type="compositionally biased region" description="Polar residues" evidence="1">
    <location>
        <begin position="1"/>
        <end position="12"/>
    </location>
</feature>
<sequence length="118" mass="13552">MKMSTPSRSRSSAMGDEGYFNWRESPPHDRQPRNPRTNSRQNQEATYPRNTKPLLDTPHVWLDERPLPSYHAPQDESSDSTHTSSKRRRGRKSQLPDMMCTRLGPQTSGMEKLRATAA</sequence>
<accession>A0A438DSD9</accession>
<feature type="region of interest" description="Disordered" evidence="1">
    <location>
        <begin position="1"/>
        <end position="118"/>
    </location>
</feature>
<comment type="caution">
    <text evidence="2">The sequence shown here is derived from an EMBL/GenBank/DDBJ whole genome shotgun (WGS) entry which is preliminary data.</text>
</comment>
<evidence type="ECO:0000313" key="3">
    <source>
        <dbReference type="Proteomes" id="UP000288805"/>
    </source>
</evidence>
<name>A0A438DSD9_VITVI</name>